<protein>
    <recommendedName>
        <fullName evidence="4">REJ domain-containing protein</fullName>
    </recommendedName>
</protein>
<gene>
    <name evidence="2" type="ORF">QJS04_geneDACA012467</name>
</gene>
<dbReference type="EMBL" id="JAUJYN010000004">
    <property type="protein sequence ID" value="KAK1274097.1"/>
    <property type="molecule type" value="Genomic_DNA"/>
</dbReference>
<feature type="compositionally biased region" description="Low complexity" evidence="1">
    <location>
        <begin position="1"/>
        <end position="46"/>
    </location>
</feature>
<sequence>MLETLSTSSPPPSTRTSPSTKTSSSSTPLSSPLKSPSTPTSSSQSSARAPDKNLTSRGINYLSTSSPMNSVRAVRC</sequence>
<name>A0AAV9BCN3_ACOGR</name>
<accession>A0AAV9BCN3</accession>
<evidence type="ECO:0000313" key="2">
    <source>
        <dbReference type="EMBL" id="KAK1274097.1"/>
    </source>
</evidence>
<evidence type="ECO:0000256" key="1">
    <source>
        <dbReference type="SAM" id="MobiDB-lite"/>
    </source>
</evidence>
<proteinExistence type="predicted"/>
<dbReference type="Proteomes" id="UP001179952">
    <property type="component" value="Unassembled WGS sequence"/>
</dbReference>
<dbReference type="AlphaFoldDB" id="A0AAV9BCN3"/>
<reference evidence="2" key="2">
    <citation type="submission" date="2023-06" db="EMBL/GenBank/DDBJ databases">
        <authorList>
            <person name="Ma L."/>
            <person name="Liu K.-W."/>
            <person name="Li Z."/>
            <person name="Hsiao Y.-Y."/>
            <person name="Qi Y."/>
            <person name="Fu T."/>
            <person name="Tang G."/>
            <person name="Zhang D."/>
            <person name="Sun W.-H."/>
            <person name="Liu D.-K."/>
            <person name="Li Y."/>
            <person name="Chen G.-Z."/>
            <person name="Liu X.-D."/>
            <person name="Liao X.-Y."/>
            <person name="Jiang Y.-T."/>
            <person name="Yu X."/>
            <person name="Hao Y."/>
            <person name="Huang J."/>
            <person name="Zhao X.-W."/>
            <person name="Ke S."/>
            <person name="Chen Y.-Y."/>
            <person name="Wu W.-L."/>
            <person name="Hsu J.-L."/>
            <person name="Lin Y.-F."/>
            <person name="Huang M.-D."/>
            <person name="Li C.-Y."/>
            <person name="Huang L."/>
            <person name="Wang Z.-W."/>
            <person name="Zhao X."/>
            <person name="Zhong W.-Y."/>
            <person name="Peng D.-H."/>
            <person name="Ahmad S."/>
            <person name="Lan S."/>
            <person name="Zhang J.-S."/>
            <person name="Tsai W.-C."/>
            <person name="Van De Peer Y."/>
            <person name="Liu Z.-J."/>
        </authorList>
    </citation>
    <scope>NUCLEOTIDE SEQUENCE</scope>
    <source>
        <strain evidence="2">SCP</strain>
        <tissue evidence="2">Leaves</tissue>
    </source>
</reference>
<feature type="region of interest" description="Disordered" evidence="1">
    <location>
        <begin position="1"/>
        <end position="76"/>
    </location>
</feature>
<organism evidence="2 3">
    <name type="scientific">Acorus gramineus</name>
    <name type="common">Dwarf sweet flag</name>
    <dbReference type="NCBI Taxonomy" id="55184"/>
    <lineage>
        <taxon>Eukaryota</taxon>
        <taxon>Viridiplantae</taxon>
        <taxon>Streptophyta</taxon>
        <taxon>Embryophyta</taxon>
        <taxon>Tracheophyta</taxon>
        <taxon>Spermatophyta</taxon>
        <taxon>Magnoliopsida</taxon>
        <taxon>Liliopsida</taxon>
        <taxon>Acoraceae</taxon>
        <taxon>Acorus</taxon>
    </lineage>
</organism>
<evidence type="ECO:0000313" key="3">
    <source>
        <dbReference type="Proteomes" id="UP001179952"/>
    </source>
</evidence>
<comment type="caution">
    <text evidence="2">The sequence shown here is derived from an EMBL/GenBank/DDBJ whole genome shotgun (WGS) entry which is preliminary data.</text>
</comment>
<feature type="compositionally biased region" description="Polar residues" evidence="1">
    <location>
        <begin position="53"/>
        <end position="69"/>
    </location>
</feature>
<keyword evidence="3" id="KW-1185">Reference proteome</keyword>
<evidence type="ECO:0008006" key="4">
    <source>
        <dbReference type="Google" id="ProtNLM"/>
    </source>
</evidence>
<reference evidence="2" key="1">
    <citation type="journal article" date="2023" name="Nat. Commun.">
        <title>Diploid and tetraploid genomes of Acorus and the evolution of monocots.</title>
        <authorList>
            <person name="Ma L."/>
            <person name="Liu K.W."/>
            <person name="Li Z."/>
            <person name="Hsiao Y.Y."/>
            <person name="Qi Y."/>
            <person name="Fu T."/>
            <person name="Tang G.D."/>
            <person name="Zhang D."/>
            <person name="Sun W.H."/>
            <person name="Liu D.K."/>
            <person name="Li Y."/>
            <person name="Chen G.Z."/>
            <person name="Liu X.D."/>
            <person name="Liao X.Y."/>
            <person name="Jiang Y.T."/>
            <person name="Yu X."/>
            <person name="Hao Y."/>
            <person name="Huang J."/>
            <person name="Zhao X.W."/>
            <person name="Ke S."/>
            <person name="Chen Y.Y."/>
            <person name="Wu W.L."/>
            <person name="Hsu J.L."/>
            <person name="Lin Y.F."/>
            <person name="Huang M.D."/>
            <person name="Li C.Y."/>
            <person name="Huang L."/>
            <person name="Wang Z.W."/>
            <person name="Zhao X."/>
            <person name="Zhong W.Y."/>
            <person name="Peng D.H."/>
            <person name="Ahmad S."/>
            <person name="Lan S."/>
            <person name="Zhang J.S."/>
            <person name="Tsai W.C."/>
            <person name="Van de Peer Y."/>
            <person name="Liu Z.J."/>
        </authorList>
    </citation>
    <scope>NUCLEOTIDE SEQUENCE</scope>
    <source>
        <strain evidence="2">SCP</strain>
    </source>
</reference>